<feature type="compositionally biased region" description="Gly residues" evidence="1">
    <location>
        <begin position="69"/>
        <end position="78"/>
    </location>
</feature>
<feature type="compositionally biased region" description="Basic and acidic residues" evidence="1">
    <location>
        <begin position="216"/>
        <end position="227"/>
    </location>
</feature>
<sequence>MTFEGEAGLGADAGGEPWGLWGGASSGEAARMLASWASAAMSAMLAGRRRNRLETVDLRRHGAKRRDGGGMTSIGSGGDVAKQRRVRRRSHEGKALAVVVELKEIGVATDGVVRFGEWTVRCGAVWGGLDTAWAVLGPMMVDWKGSGLERHGSLQCGGSTKLASSTPGFHPDPFKSSAIENPSPASASEAKMRFGGSGEGQRWSQRKWRGSGEAMGGRDEKIDELAL</sequence>
<evidence type="ECO:0000313" key="3">
    <source>
        <dbReference type="Proteomes" id="UP001362999"/>
    </source>
</evidence>
<gene>
    <name evidence="2" type="ORF">R3P38DRAFT_2776086</name>
</gene>
<feature type="compositionally biased region" description="Polar residues" evidence="1">
    <location>
        <begin position="158"/>
        <end position="167"/>
    </location>
</feature>
<protein>
    <submittedName>
        <fullName evidence="2">Uncharacterized protein</fullName>
    </submittedName>
</protein>
<organism evidence="2 3">
    <name type="scientific">Favolaschia claudopus</name>
    <dbReference type="NCBI Taxonomy" id="2862362"/>
    <lineage>
        <taxon>Eukaryota</taxon>
        <taxon>Fungi</taxon>
        <taxon>Dikarya</taxon>
        <taxon>Basidiomycota</taxon>
        <taxon>Agaricomycotina</taxon>
        <taxon>Agaricomycetes</taxon>
        <taxon>Agaricomycetidae</taxon>
        <taxon>Agaricales</taxon>
        <taxon>Marasmiineae</taxon>
        <taxon>Mycenaceae</taxon>
        <taxon>Favolaschia</taxon>
    </lineage>
</organism>
<evidence type="ECO:0000313" key="2">
    <source>
        <dbReference type="EMBL" id="KAK7028405.1"/>
    </source>
</evidence>
<dbReference type="Proteomes" id="UP001362999">
    <property type="component" value="Unassembled WGS sequence"/>
</dbReference>
<feature type="region of interest" description="Disordered" evidence="1">
    <location>
        <begin position="158"/>
        <end position="227"/>
    </location>
</feature>
<proteinExistence type="predicted"/>
<dbReference type="EMBL" id="JAWWNJ010000028">
    <property type="protein sequence ID" value="KAK7028405.1"/>
    <property type="molecule type" value="Genomic_DNA"/>
</dbReference>
<accession>A0AAW0BQE0</accession>
<dbReference type="AlphaFoldDB" id="A0AAW0BQE0"/>
<name>A0AAW0BQE0_9AGAR</name>
<keyword evidence="3" id="KW-1185">Reference proteome</keyword>
<feature type="region of interest" description="Disordered" evidence="1">
    <location>
        <begin position="63"/>
        <end position="87"/>
    </location>
</feature>
<comment type="caution">
    <text evidence="2">The sequence shown here is derived from an EMBL/GenBank/DDBJ whole genome shotgun (WGS) entry which is preliminary data.</text>
</comment>
<evidence type="ECO:0000256" key="1">
    <source>
        <dbReference type="SAM" id="MobiDB-lite"/>
    </source>
</evidence>
<reference evidence="2 3" key="1">
    <citation type="journal article" date="2024" name="J Genomics">
        <title>Draft genome sequencing and assembly of Favolaschia claudopus CIRM-BRFM 2984 isolated from oak limbs.</title>
        <authorList>
            <person name="Navarro D."/>
            <person name="Drula E."/>
            <person name="Chaduli D."/>
            <person name="Cazenave R."/>
            <person name="Ahrendt S."/>
            <person name="Wang J."/>
            <person name="Lipzen A."/>
            <person name="Daum C."/>
            <person name="Barry K."/>
            <person name="Grigoriev I.V."/>
            <person name="Favel A."/>
            <person name="Rosso M.N."/>
            <person name="Martin F."/>
        </authorList>
    </citation>
    <scope>NUCLEOTIDE SEQUENCE [LARGE SCALE GENOMIC DNA]</scope>
    <source>
        <strain evidence="2 3">CIRM-BRFM 2984</strain>
    </source>
</reference>